<proteinExistence type="predicted"/>
<dbReference type="InterPro" id="IPR029002">
    <property type="entry name" value="PLPC/GPLD1"/>
</dbReference>
<organism evidence="2 3">
    <name type="scientific">Candidatus Merdiplasma excrementigallinarum</name>
    <dbReference type="NCBI Taxonomy" id="2840864"/>
    <lineage>
        <taxon>Bacteria</taxon>
        <taxon>Bacillati</taxon>
        <taxon>Bacillota</taxon>
        <taxon>Clostridia</taxon>
        <taxon>Lachnospirales</taxon>
        <taxon>Lachnospiraceae</taxon>
        <taxon>Lachnospiraceae incertae sedis</taxon>
        <taxon>Candidatus Merdiplasma</taxon>
    </lineage>
</organism>
<evidence type="ECO:0000313" key="3">
    <source>
        <dbReference type="Proteomes" id="UP000886889"/>
    </source>
</evidence>
<reference evidence="2" key="1">
    <citation type="submission" date="2020-10" db="EMBL/GenBank/DDBJ databases">
        <authorList>
            <person name="Gilroy R."/>
        </authorList>
    </citation>
    <scope>NUCLEOTIDE SEQUENCE</scope>
    <source>
        <strain evidence="2">ChiBcec6-7307</strain>
    </source>
</reference>
<reference evidence="2" key="2">
    <citation type="journal article" date="2021" name="PeerJ">
        <title>Extensive microbial diversity within the chicken gut microbiome revealed by metagenomics and culture.</title>
        <authorList>
            <person name="Gilroy R."/>
            <person name="Ravi A."/>
            <person name="Getino M."/>
            <person name="Pursley I."/>
            <person name="Horton D.L."/>
            <person name="Alikhan N.F."/>
            <person name="Baker D."/>
            <person name="Gharbi K."/>
            <person name="Hall N."/>
            <person name="Watson M."/>
            <person name="Adriaenssens E.M."/>
            <person name="Foster-Nyarko E."/>
            <person name="Jarju S."/>
            <person name="Secka A."/>
            <person name="Antonio M."/>
            <person name="Oren A."/>
            <person name="Chaudhuri R.R."/>
            <person name="La Ragione R."/>
            <person name="Hildebrand F."/>
            <person name="Pallen M.J."/>
        </authorList>
    </citation>
    <scope>NUCLEOTIDE SEQUENCE</scope>
    <source>
        <strain evidence="2">ChiBcec6-7307</strain>
    </source>
</reference>
<evidence type="ECO:0000259" key="1">
    <source>
        <dbReference type="Pfam" id="PF00882"/>
    </source>
</evidence>
<dbReference type="Pfam" id="PF00882">
    <property type="entry name" value="Zn_dep_PLPC"/>
    <property type="match status" value="1"/>
</dbReference>
<sequence>MVTRDHHALARALTQKLNISKWKKAAFALGNIEPDYNRISYMGHRSEYFSNGHSYQCRKKWIFSFMEKPYRNTLLWWYRAGKAFHYMADSFSRPHNSEFGYSSGEHVKYEKELHEIFKRSLKGNPWKIPRVEPDFRSWLETRHLRYLARTRGIQDDCFYIFTTVEAAWEWLVETKLPQP</sequence>
<dbReference type="Proteomes" id="UP000886889">
    <property type="component" value="Unassembled WGS sequence"/>
</dbReference>
<protein>
    <submittedName>
        <fullName evidence="2">Zinc dependent phospholipase C family protein</fullName>
    </submittedName>
</protein>
<comment type="caution">
    <text evidence="2">The sequence shown here is derived from an EMBL/GenBank/DDBJ whole genome shotgun (WGS) entry which is preliminary data.</text>
</comment>
<dbReference type="AlphaFoldDB" id="A0A9D1T8C0"/>
<accession>A0A9D1T8C0</accession>
<feature type="domain" description="Phospholipase C/D" evidence="1">
    <location>
        <begin position="7"/>
        <end position="149"/>
    </location>
</feature>
<evidence type="ECO:0000313" key="2">
    <source>
        <dbReference type="EMBL" id="HIV23215.1"/>
    </source>
</evidence>
<name>A0A9D1T8C0_9FIRM</name>
<dbReference type="EMBL" id="DVOS01000040">
    <property type="protein sequence ID" value="HIV23215.1"/>
    <property type="molecule type" value="Genomic_DNA"/>
</dbReference>
<gene>
    <name evidence="2" type="ORF">IAC80_04665</name>
</gene>